<organism evidence="1 2">
    <name type="scientific">Dendrothele bispora (strain CBS 962.96)</name>
    <dbReference type="NCBI Taxonomy" id="1314807"/>
    <lineage>
        <taxon>Eukaryota</taxon>
        <taxon>Fungi</taxon>
        <taxon>Dikarya</taxon>
        <taxon>Basidiomycota</taxon>
        <taxon>Agaricomycotina</taxon>
        <taxon>Agaricomycetes</taxon>
        <taxon>Agaricomycetidae</taxon>
        <taxon>Agaricales</taxon>
        <taxon>Agaricales incertae sedis</taxon>
        <taxon>Dendrothele</taxon>
    </lineage>
</organism>
<feature type="non-terminal residue" evidence="1">
    <location>
        <position position="1"/>
    </location>
</feature>
<dbReference type="AlphaFoldDB" id="A0A4S8MAE2"/>
<keyword evidence="2" id="KW-1185">Reference proteome</keyword>
<protein>
    <submittedName>
        <fullName evidence="1">Uncharacterized protein</fullName>
    </submittedName>
</protein>
<dbReference type="EMBL" id="ML179120">
    <property type="protein sequence ID" value="THU99414.1"/>
    <property type="molecule type" value="Genomic_DNA"/>
</dbReference>
<reference evidence="1 2" key="1">
    <citation type="journal article" date="2019" name="Nat. Ecol. Evol.">
        <title>Megaphylogeny resolves global patterns of mushroom evolution.</title>
        <authorList>
            <person name="Varga T."/>
            <person name="Krizsan K."/>
            <person name="Foldi C."/>
            <person name="Dima B."/>
            <person name="Sanchez-Garcia M."/>
            <person name="Sanchez-Ramirez S."/>
            <person name="Szollosi G.J."/>
            <person name="Szarkandi J.G."/>
            <person name="Papp V."/>
            <person name="Albert L."/>
            <person name="Andreopoulos W."/>
            <person name="Angelini C."/>
            <person name="Antonin V."/>
            <person name="Barry K.W."/>
            <person name="Bougher N.L."/>
            <person name="Buchanan P."/>
            <person name="Buyck B."/>
            <person name="Bense V."/>
            <person name="Catcheside P."/>
            <person name="Chovatia M."/>
            <person name="Cooper J."/>
            <person name="Damon W."/>
            <person name="Desjardin D."/>
            <person name="Finy P."/>
            <person name="Geml J."/>
            <person name="Haridas S."/>
            <person name="Hughes K."/>
            <person name="Justo A."/>
            <person name="Karasinski D."/>
            <person name="Kautmanova I."/>
            <person name="Kiss B."/>
            <person name="Kocsube S."/>
            <person name="Kotiranta H."/>
            <person name="LaButti K.M."/>
            <person name="Lechner B.E."/>
            <person name="Liimatainen K."/>
            <person name="Lipzen A."/>
            <person name="Lukacs Z."/>
            <person name="Mihaltcheva S."/>
            <person name="Morgado L.N."/>
            <person name="Niskanen T."/>
            <person name="Noordeloos M.E."/>
            <person name="Ohm R.A."/>
            <person name="Ortiz-Santana B."/>
            <person name="Ovrebo C."/>
            <person name="Racz N."/>
            <person name="Riley R."/>
            <person name="Savchenko A."/>
            <person name="Shiryaev A."/>
            <person name="Soop K."/>
            <person name="Spirin V."/>
            <person name="Szebenyi C."/>
            <person name="Tomsovsky M."/>
            <person name="Tulloss R.E."/>
            <person name="Uehling J."/>
            <person name="Grigoriev I.V."/>
            <person name="Vagvolgyi C."/>
            <person name="Papp T."/>
            <person name="Martin F.M."/>
            <person name="Miettinen O."/>
            <person name="Hibbett D.S."/>
            <person name="Nagy L.G."/>
        </authorList>
    </citation>
    <scope>NUCLEOTIDE SEQUENCE [LARGE SCALE GENOMIC DNA]</scope>
    <source>
        <strain evidence="1 2">CBS 962.96</strain>
    </source>
</reference>
<dbReference type="OrthoDB" id="3252362at2759"/>
<dbReference type="Proteomes" id="UP000297245">
    <property type="component" value="Unassembled WGS sequence"/>
</dbReference>
<proteinExistence type="predicted"/>
<accession>A0A4S8MAE2</accession>
<evidence type="ECO:0000313" key="2">
    <source>
        <dbReference type="Proteomes" id="UP000297245"/>
    </source>
</evidence>
<gene>
    <name evidence="1" type="ORF">K435DRAFT_590968</name>
</gene>
<name>A0A4S8MAE2_DENBC</name>
<evidence type="ECO:0000313" key="1">
    <source>
        <dbReference type="EMBL" id="THU99414.1"/>
    </source>
</evidence>
<sequence>LDEFHNNKQIFIDLGICPDFHIPKIYFLNHYIGNIIQLEYLDNLNTEYTDRFHIDLAKEAYWATNKDNYLQMTLWQECKEK</sequence>
<feature type="non-terminal residue" evidence="1">
    <location>
        <position position="81"/>
    </location>
</feature>